<keyword evidence="2" id="KW-1185">Reference proteome</keyword>
<dbReference type="InterPro" id="IPR013783">
    <property type="entry name" value="Ig-like_fold"/>
</dbReference>
<proteinExistence type="predicted"/>
<dbReference type="AlphaFoldDB" id="A0A369QHL6"/>
<sequence length="139" mass="15311">MLYKNVLASFITLVWVGVLSGCAELNKDSETAPDGSLPVIQLQAPTDNSIFTSGNTISIKSTISDKDRIKEMEVQVVKVIQGSTSEAIWGYKKFPTTNPVIVDTSMNTTGLTSGHYMVRFNLVDTRTNAQVKEVHFLIR</sequence>
<dbReference type="EMBL" id="QASA01000001">
    <property type="protein sequence ID" value="RDC63922.1"/>
    <property type="molecule type" value="Genomic_DNA"/>
</dbReference>
<dbReference type="Gene3D" id="2.60.40.10">
    <property type="entry name" value="Immunoglobulins"/>
    <property type="match status" value="1"/>
</dbReference>
<protein>
    <submittedName>
        <fullName evidence="1">Uncharacterized protein</fullName>
    </submittedName>
</protein>
<dbReference type="OrthoDB" id="893915at2"/>
<dbReference type="PROSITE" id="PS51257">
    <property type="entry name" value="PROKAR_LIPOPROTEIN"/>
    <property type="match status" value="1"/>
</dbReference>
<organism evidence="1 2">
    <name type="scientific">Adhaeribacter pallidiroseus</name>
    <dbReference type="NCBI Taxonomy" id="2072847"/>
    <lineage>
        <taxon>Bacteria</taxon>
        <taxon>Pseudomonadati</taxon>
        <taxon>Bacteroidota</taxon>
        <taxon>Cytophagia</taxon>
        <taxon>Cytophagales</taxon>
        <taxon>Hymenobacteraceae</taxon>
        <taxon>Adhaeribacter</taxon>
    </lineage>
</organism>
<evidence type="ECO:0000313" key="1">
    <source>
        <dbReference type="EMBL" id="RDC63922.1"/>
    </source>
</evidence>
<dbReference type="Pfam" id="PF17957">
    <property type="entry name" value="Big_7"/>
    <property type="match status" value="1"/>
</dbReference>
<accession>A0A369QHL6</accession>
<dbReference type="Proteomes" id="UP000253919">
    <property type="component" value="Unassembled WGS sequence"/>
</dbReference>
<name>A0A369QHL6_9BACT</name>
<gene>
    <name evidence="1" type="ORF">AHMF7616_02531</name>
</gene>
<dbReference type="RefSeq" id="WP_115373146.1">
    <property type="nucleotide sequence ID" value="NZ_QASA01000001.1"/>
</dbReference>
<evidence type="ECO:0000313" key="2">
    <source>
        <dbReference type="Proteomes" id="UP000253919"/>
    </source>
</evidence>
<reference evidence="1 2" key="1">
    <citation type="submission" date="2018-04" db="EMBL/GenBank/DDBJ databases">
        <title>Adhaeribacter sp. HMF7616 genome sequencing and assembly.</title>
        <authorList>
            <person name="Kang H."/>
            <person name="Kang J."/>
            <person name="Cha I."/>
            <person name="Kim H."/>
            <person name="Joh K."/>
        </authorList>
    </citation>
    <scope>NUCLEOTIDE SEQUENCE [LARGE SCALE GENOMIC DNA]</scope>
    <source>
        <strain evidence="1 2">HMF7616</strain>
    </source>
</reference>
<comment type="caution">
    <text evidence="1">The sequence shown here is derived from an EMBL/GenBank/DDBJ whole genome shotgun (WGS) entry which is preliminary data.</text>
</comment>